<organism evidence="1 2">
    <name type="scientific">Streptomyces africanus</name>
    <dbReference type="NCBI Taxonomy" id="231024"/>
    <lineage>
        <taxon>Bacteria</taxon>
        <taxon>Bacillati</taxon>
        <taxon>Actinomycetota</taxon>
        <taxon>Actinomycetes</taxon>
        <taxon>Kitasatosporales</taxon>
        <taxon>Streptomycetaceae</taxon>
        <taxon>Streptomyces</taxon>
    </lineage>
</organism>
<reference evidence="1 2" key="1">
    <citation type="submission" date="2023-07" db="EMBL/GenBank/DDBJ databases">
        <title>Comparative genomics of wheat-associated soil bacteria to identify genetic determinants of phenazine resistance.</title>
        <authorList>
            <person name="Mouncey N."/>
        </authorList>
    </citation>
    <scope>NUCLEOTIDE SEQUENCE [LARGE SCALE GENOMIC DNA]</scope>
    <source>
        <strain evidence="1 2">B3I12</strain>
    </source>
</reference>
<dbReference type="Proteomes" id="UP001232755">
    <property type="component" value="Unassembled WGS sequence"/>
</dbReference>
<sequence length="79" mass="8720">MSAHSVRCAKSGARLRPSPLISYSTLGGTSGWYVRLLEDAVRQSGTPAEQRVSPDAERILGRAPRPFAEWARRHVAAFR</sequence>
<gene>
    <name evidence="1" type="ORF">QF034_006786</name>
</gene>
<proteinExistence type="predicted"/>
<keyword evidence="2" id="KW-1185">Reference proteome</keyword>
<name>A0ABU0QYS2_9ACTN</name>
<evidence type="ECO:0000313" key="2">
    <source>
        <dbReference type="Proteomes" id="UP001232755"/>
    </source>
</evidence>
<dbReference type="EMBL" id="JAUSYP010000001">
    <property type="protein sequence ID" value="MDQ0752555.1"/>
    <property type="molecule type" value="Genomic_DNA"/>
</dbReference>
<evidence type="ECO:0000313" key="1">
    <source>
        <dbReference type="EMBL" id="MDQ0752555.1"/>
    </source>
</evidence>
<comment type="caution">
    <text evidence="1">The sequence shown here is derived from an EMBL/GenBank/DDBJ whole genome shotgun (WGS) entry which is preliminary data.</text>
</comment>
<accession>A0ABU0QYS2</accession>
<protein>
    <submittedName>
        <fullName evidence="1">Uncharacterized protein</fullName>
    </submittedName>
</protein>